<sequence length="556" mass="62631">MNSLRQVLETYMGTAPGRKVNGVKARLKYRYMDGDPAELKKIRYNIAACKESMTNILARTTLEVPVIVENGIRAEDGGRNTSRVNGGNDSIYNRTPRSEVVQDVSMPTTCSDDQPTDPRIHTLQSSSDEHSPARLNKHVFKDPLDPSYSIRNRDYVKFFKVGRVFTTLWTEGYGGKNQAKDSFVSTMVYGEQVHSKIRRFVVVRKADRSCVCLPITVVNSKSHSRKLQSMNLAEYGVVFSTTLPGHLDGITLRPVRVQAAKGNGPFRDYSLVDYARPCTIETNVKVKDVGILDSDSRVVLMANFKQVFVSFMESEVATPTTPKSKFAEIAVPMQLSSIHKPESVMELNLNSDRQVADVHQTQQEQNAEYHRPARENSFPLVQEGKLDSKFCVITQPGKFFKVGRVFKTLWSEPAGGTAKDIDKSFYSKVGFDESAFTKIRRFIVVREKTHSCLCLPLYTYGGQGASKPELRARDHVAIRICTTERPYSPVYTGEDLERNPLGVIVEDIEEKIDPITRINLGQVFTIQHNLKVAKVGRMHPTDIDRLKQYFVESVTV</sequence>
<dbReference type="Proteomes" id="UP000664132">
    <property type="component" value="Unassembled WGS sequence"/>
</dbReference>
<dbReference type="OrthoDB" id="3559580at2759"/>
<protein>
    <recommendedName>
        <fullName evidence="1">DUF6590 domain-containing protein</fullName>
    </recommendedName>
</protein>
<comment type="caution">
    <text evidence="2">The sequence shown here is derived from an EMBL/GenBank/DDBJ whole genome shotgun (WGS) entry which is preliminary data.</text>
</comment>
<dbReference type="Pfam" id="PF20233">
    <property type="entry name" value="DUF6590"/>
    <property type="match status" value="2"/>
</dbReference>
<feature type="domain" description="DUF6590" evidence="1">
    <location>
        <begin position="157"/>
        <end position="298"/>
    </location>
</feature>
<dbReference type="PANTHER" id="PTHR35391">
    <property type="entry name" value="C2H2-TYPE DOMAIN-CONTAINING PROTEIN-RELATED"/>
    <property type="match status" value="1"/>
</dbReference>
<dbReference type="EMBL" id="JAFJYH010000222">
    <property type="protein sequence ID" value="KAG4415421.1"/>
    <property type="molecule type" value="Genomic_DNA"/>
</dbReference>
<feature type="domain" description="DUF6590" evidence="1">
    <location>
        <begin position="398"/>
        <end position="547"/>
    </location>
</feature>
<evidence type="ECO:0000259" key="1">
    <source>
        <dbReference type="Pfam" id="PF20233"/>
    </source>
</evidence>
<evidence type="ECO:0000313" key="3">
    <source>
        <dbReference type="Proteomes" id="UP000664132"/>
    </source>
</evidence>
<organism evidence="2 3">
    <name type="scientific">Cadophora malorum</name>
    <dbReference type="NCBI Taxonomy" id="108018"/>
    <lineage>
        <taxon>Eukaryota</taxon>
        <taxon>Fungi</taxon>
        <taxon>Dikarya</taxon>
        <taxon>Ascomycota</taxon>
        <taxon>Pezizomycotina</taxon>
        <taxon>Leotiomycetes</taxon>
        <taxon>Helotiales</taxon>
        <taxon>Ploettnerulaceae</taxon>
        <taxon>Cadophora</taxon>
    </lineage>
</organism>
<reference evidence="2" key="1">
    <citation type="submission" date="2021-02" db="EMBL/GenBank/DDBJ databases">
        <title>Genome sequence Cadophora malorum strain M34.</title>
        <authorList>
            <person name="Stefanovic E."/>
            <person name="Vu D."/>
            <person name="Scully C."/>
            <person name="Dijksterhuis J."/>
            <person name="Roader J."/>
            <person name="Houbraken J."/>
        </authorList>
    </citation>
    <scope>NUCLEOTIDE SEQUENCE</scope>
    <source>
        <strain evidence="2">M34</strain>
    </source>
</reference>
<name>A0A8H7W2K1_9HELO</name>
<dbReference type="PANTHER" id="PTHR35391:SF5">
    <property type="entry name" value="DUF6590 DOMAIN-CONTAINING PROTEIN"/>
    <property type="match status" value="1"/>
</dbReference>
<accession>A0A8H7W2K1</accession>
<dbReference type="AlphaFoldDB" id="A0A8H7W2K1"/>
<dbReference type="InterPro" id="IPR046497">
    <property type="entry name" value="DUF6590"/>
</dbReference>
<proteinExistence type="predicted"/>
<gene>
    <name evidence="2" type="ORF">IFR04_011415</name>
</gene>
<evidence type="ECO:0000313" key="2">
    <source>
        <dbReference type="EMBL" id="KAG4415421.1"/>
    </source>
</evidence>
<keyword evidence="3" id="KW-1185">Reference proteome</keyword>